<dbReference type="PANTHER" id="PTHR35749:SF1">
    <property type="entry name" value="OSJNBA0084A10.10 PROTEIN"/>
    <property type="match status" value="1"/>
</dbReference>
<evidence type="ECO:0000313" key="2">
    <source>
        <dbReference type="EMBL" id="KAI7725393.1"/>
    </source>
</evidence>
<name>A0AAD5BN81_AMBAR</name>
<keyword evidence="1" id="KW-0175">Coiled coil</keyword>
<dbReference type="Proteomes" id="UP001206925">
    <property type="component" value="Unassembled WGS sequence"/>
</dbReference>
<accession>A0AAD5BN81</accession>
<proteinExistence type="predicted"/>
<feature type="coiled-coil region" evidence="1">
    <location>
        <begin position="30"/>
        <end position="79"/>
    </location>
</feature>
<sequence>MKKLIEFGKKAMFYARVLSGYEERRIRSYRLNLQKRITEAEQRKAEIRKIPEQLILSEVRQMVEEMKAVNKQLEDTEAAINEYFKPVDKQAEMIVEMKLQEEEKTMKQMMQAMKAQALLDSQEAEKNANLNISKEEAGTR</sequence>
<gene>
    <name evidence="2" type="ORF">M8C21_014909</name>
</gene>
<dbReference type="AlphaFoldDB" id="A0AAD5BN81"/>
<dbReference type="PANTHER" id="PTHR35749">
    <property type="entry name" value="OSJNBA0084A10.10 PROTEIN"/>
    <property type="match status" value="1"/>
</dbReference>
<evidence type="ECO:0000313" key="3">
    <source>
        <dbReference type="Proteomes" id="UP001206925"/>
    </source>
</evidence>
<reference evidence="2" key="1">
    <citation type="submission" date="2022-06" db="EMBL/GenBank/DDBJ databases">
        <title>Uncovering the hologenomic basis of an extraordinary plant invasion.</title>
        <authorList>
            <person name="Bieker V.C."/>
            <person name="Martin M.D."/>
            <person name="Gilbert T."/>
            <person name="Hodgins K."/>
            <person name="Battlay P."/>
            <person name="Petersen B."/>
            <person name="Wilson J."/>
        </authorList>
    </citation>
    <scope>NUCLEOTIDE SEQUENCE</scope>
    <source>
        <strain evidence="2">AA19_3_7</strain>
        <tissue evidence="2">Leaf</tissue>
    </source>
</reference>
<dbReference type="EMBL" id="JAMZMK010011959">
    <property type="protein sequence ID" value="KAI7725393.1"/>
    <property type="molecule type" value="Genomic_DNA"/>
</dbReference>
<protein>
    <submittedName>
        <fullName evidence="2">Uncharacterized protein</fullName>
    </submittedName>
</protein>
<comment type="caution">
    <text evidence="2">The sequence shown here is derived from an EMBL/GenBank/DDBJ whole genome shotgun (WGS) entry which is preliminary data.</text>
</comment>
<evidence type="ECO:0000256" key="1">
    <source>
        <dbReference type="SAM" id="Coils"/>
    </source>
</evidence>
<keyword evidence="3" id="KW-1185">Reference proteome</keyword>
<organism evidence="2 3">
    <name type="scientific">Ambrosia artemisiifolia</name>
    <name type="common">Common ragweed</name>
    <dbReference type="NCBI Taxonomy" id="4212"/>
    <lineage>
        <taxon>Eukaryota</taxon>
        <taxon>Viridiplantae</taxon>
        <taxon>Streptophyta</taxon>
        <taxon>Embryophyta</taxon>
        <taxon>Tracheophyta</taxon>
        <taxon>Spermatophyta</taxon>
        <taxon>Magnoliopsida</taxon>
        <taxon>eudicotyledons</taxon>
        <taxon>Gunneridae</taxon>
        <taxon>Pentapetalae</taxon>
        <taxon>asterids</taxon>
        <taxon>campanulids</taxon>
        <taxon>Asterales</taxon>
        <taxon>Asteraceae</taxon>
        <taxon>Asteroideae</taxon>
        <taxon>Heliantheae alliance</taxon>
        <taxon>Heliantheae</taxon>
        <taxon>Ambrosia</taxon>
    </lineage>
</organism>